<feature type="transmembrane region" description="Helical" evidence="6">
    <location>
        <begin position="222"/>
        <end position="242"/>
    </location>
</feature>
<accession>A0A6M8B641</accession>
<name>A0A6M8B641_9ACTO</name>
<evidence type="ECO:0000256" key="1">
    <source>
        <dbReference type="ARBA" id="ARBA00004651"/>
    </source>
</evidence>
<organism evidence="7 8">
    <name type="scientific">Actinomyces marmotae</name>
    <dbReference type="NCBI Taxonomy" id="2737173"/>
    <lineage>
        <taxon>Bacteria</taxon>
        <taxon>Bacillati</taxon>
        <taxon>Actinomycetota</taxon>
        <taxon>Actinomycetes</taxon>
        <taxon>Actinomycetales</taxon>
        <taxon>Actinomycetaceae</taxon>
        <taxon>Actinomyces</taxon>
    </lineage>
</organism>
<keyword evidence="5 6" id="KW-0472">Membrane</keyword>
<sequence length="492" mass="52791">MRRILPRRATGSAVDSLLLASVKIVTLGSTMANTMILSHSLSLTDYGTYAQGVLLVTICSDSTILGMADAVNYFFNRGGKRRLSRAYVRAIVMIQMAVGLVTALAMILAQGAIGDYFSNPLLPPLIILLMARPMLTNMTSVFQVLIVSIGQARVIAIRNLVLAALKFIAVLVTATITSDLAILFAMLLALDAASLLWFWNGFRRWQYPVWPSLPNWRRIRQILGLALPMGVYVLTATLMRQIGALVIGLNEPTERYAVYSNASMVLPLDLISASFLTVIVPIVTRYIGADQKERIRELFRHYLAVGYLTTGTFAVACLVVAPEVVQVLYGARYLDGLAVFCLYLVTAMVRFASLSLILSAAGRTRALMAVSLVAVAANAALCPALYALIGFIGPAVASVVVNAAMTWALLRLSLKEIEGSLRSAFDPHDLALYVLSALAAAAAGAGARWALLSIGAPVPVIAVVVFTAVTAAVLALNRRSLMGSLRAINAMK</sequence>
<reference evidence="7 8" key="1">
    <citation type="submission" date="2020-05" db="EMBL/GenBank/DDBJ databases">
        <title>Actinomyces sp. zg-325.</title>
        <authorList>
            <person name="Yang C."/>
        </authorList>
    </citation>
    <scope>NUCLEOTIDE SEQUENCE [LARGE SCALE GENOMIC DNA]</scope>
    <source>
        <strain evidence="8">zg-325</strain>
    </source>
</reference>
<dbReference type="PANTHER" id="PTHR30250">
    <property type="entry name" value="PST FAMILY PREDICTED COLANIC ACID TRANSPORTER"/>
    <property type="match status" value="1"/>
</dbReference>
<keyword evidence="4 6" id="KW-1133">Transmembrane helix</keyword>
<evidence type="ECO:0000256" key="2">
    <source>
        <dbReference type="ARBA" id="ARBA00022475"/>
    </source>
</evidence>
<dbReference type="Proteomes" id="UP000504752">
    <property type="component" value="Chromosome"/>
</dbReference>
<evidence type="ECO:0000256" key="4">
    <source>
        <dbReference type="ARBA" id="ARBA00022989"/>
    </source>
</evidence>
<feature type="transmembrane region" description="Helical" evidence="6">
    <location>
        <begin position="182"/>
        <end position="202"/>
    </location>
</feature>
<feature type="transmembrane region" description="Helical" evidence="6">
    <location>
        <begin position="87"/>
        <end position="113"/>
    </location>
</feature>
<gene>
    <name evidence="7" type="ORF">HPC72_07300</name>
</gene>
<evidence type="ECO:0000256" key="6">
    <source>
        <dbReference type="SAM" id="Phobius"/>
    </source>
</evidence>
<keyword evidence="8" id="KW-1185">Reference proteome</keyword>
<feature type="transmembrane region" description="Helical" evidence="6">
    <location>
        <begin position="12"/>
        <end position="32"/>
    </location>
</feature>
<feature type="transmembrane region" description="Helical" evidence="6">
    <location>
        <begin position="366"/>
        <end position="386"/>
    </location>
</feature>
<proteinExistence type="predicted"/>
<feature type="transmembrane region" description="Helical" evidence="6">
    <location>
        <begin position="262"/>
        <end position="283"/>
    </location>
</feature>
<evidence type="ECO:0000256" key="3">
    <source>
        <dbReference type="ARBA" id="ARBA00022692"/>
    </source>
</evidence>
<keyword evidence="2" id="KW-1003">Cell membrane</keyword>
<evidence type="ECO:0000313" key="8">
    <source>
        <dbReference type="Proteomes" id="UP000504752"/>
    </source>
</evidence>
<feature type="transmembrane region" description="Helical" evidence="6">
    <location>
        <begin position="304"/>
        <end position="325"/>
    </location>
</feature>
<dbReference type="EMBL" id="CP053642">
    <property type="protein sequence ID" value="QKD80050.1"/>
    <property type="molecule type" value="Genomic_DNA"/>
</dbReference>
<dbReference type="Pfam" id="PF13440">
    <property type="entry name" value="Polysacc_synt_3"/>
    <property type="match status" value="1"/>
</dbReference>
<dbReference type="InterPro" id="IPR050833">
    <property type="entry name" value="Poly_Biosynth_Transport"/>
</dbReference>
<feature type="transmembrane region" description="Helical" evidence="6">
    <location>
        <begin position="159"/>
        <end position="176"/>
    </location>
</feature>
<dbReference type="GO" id="GO:0005886">
    <property type="term" value="C:plasma membrane"/>
    <property type="evidence" value="ECO:0007669"/>
    <property type="project" value="UniProtKB-SubCell"/>
</dbReference>
<feature type="transmembrane region" description="Helical" evidence="6">
    <location>
        <begin position="430"/>
        <end position="450"/>
    </location>
</feature>
<feature type="transmembrane region" description="Helical" evidence="6">
    <location>
        <begin position="456"/>
        <end position="476"/>
    </location>
</feature>
<dbReference type="PANTHER" id="PTHR30250:SF11">
    <property type="entry name" value="O-ANTIGEN TRANSPORTER-RELATED"/>
    <property type="match status" value="1"/>
</dbReference>
<feature type="transmembrane region" description="Helical" evidence="6">
    <location>
        <begin position="337"/>
        <end position="359"/>
    </location>
</feature>
<feature type="transmembrane region" description="Helical" evidence="6">
    <location>
        <begin position="52"/>
        <end position="75"/>
    </location>
</feature>
<dbReference type="AlphaFoldDB" id="A0A6M8B641"/>
<comment type="subcellular location">
    <subcellularLocation>
        <location evidence="1">Cell membrane</location>
        <topology evidence="1">Multi-pass membrane protein</topology>
    </subcellularLocation>
</comment>
<feature type="transmembrane region" description="Helical" evidence="6">
    <location>
        <begin position="392"/>
        <end position="410"/>
    </location>
</feature>
<evidence type="ECO:0000313" key="7">
    <source>
        <dbReference type="EMBL" id="QKD80050.1"/>
    </source>
</evidence>
<protein>
    <submittedName>
        <fullName evidence="7">Oligosaccharide flippase family protein</fullName>
    </submittedName>
</protein>
<dbReference type="RefSeq" id="WP_159524401.1">
    <property type="nucleotide sequence ID" value="NZ_CP053642.1"/>
</dbReference>
<feature type="transmembrane region" description="Helical" evidence="6">
    <location>
        <begin position="125"/>
        <end position="147"/>
    </location>
</feature>
<dbReference type="KEGG" id="amam:HPC72_07300"/>
<keyword evidence="3 6" id="KW-0812">Transmembrane</keyword>
<evidence type="ECO:0000256" key="5">
    <source>
        <dbReference type="ARBA" id="ARBA00023136"/>
    </source>
</evidence>